<evidence type="ECO:0008006" key="3">
    <source>
        <dbReference type="Google" id="ProtNLM"/>
    </source>
</evidence>
<name>A0AAV5V7H1_9BILA</name>
<protein>
    <recommendedName>
        <fullName evidence="3">F-box domain-containing protein</fullName>
    </recommendedName>
</protein>
<comment type="caution">
    <text evidence="1">The sequence shown here is derived from an EMBL/GenBank/DDBJ whole genome shotgun (WGS) entry which is preliminary data.</text>
</comment>
<dbReference type="Proteomes" id="UP001432322">
    <property type="component" value="Unassembled WGS sequence"/>
</dbReference>
<gene>
    <name evidence="1" type="ORF">PFISCL1PPCAC_5151</name>
</gene>
<sequence length="293" mass="34265">ARITFYRLSIMEDRACLDGLPDEVLGIIVSNLSLIDRMNMRVCRKLYEAEGKARKAINIEKWDWLYVQVDSQLPEIRVQLRDKTFNGKRIVWKMLSPSDTNKLLKRLSLTVRLERITLRLNFLDAMQVGYLATLPFLDPCKEVDIANLHSFGITTIGHTNLVEMISQINAAQLTLSNIRFDRADYSNFFKEVARSKLRSVCLRLPPNETVIFAEEVMGVDRRFFTKSRKKTIRTSRMDGTVFHSKKSPYHLILEDGSWQTVVYREKFGKMYISMSTYRWQRERDLVRIPPTQS</sequence>
<evidence type="ECO:0000313" key="1">
    <source>
        <dbReference type="EMBL" id="GMT13854.1"/>
    </source>
</evidence>
<keyword evidence="2" id="KW-1185">Reference proteome</keyword>
<proteinExistence type="predicted"/>
<organism evidence="1 2">
    <name type="scientific">Pristionchus fissidentatus</name>
    <dbReference type="NCBI Taxonomy" id="1538716"/>
    <lineage>
        <taxon>Eukaryota</taxon>
        <taxon>Metazoa</taxon>
        <taxon>Ecdysozoa</taxon>
        <taxon>Nematoda</taxon>
        <taxon>Chromadorea</taxon>
        <taxon>Rhabditida</taxon>
        <taxon>Rhabditina</taxon>
        <taxon>Diplogasteromorpha</taxon>
        <taxon>Diplogasteroidea</taxon>
        <taxon>Neodiplogasteridae</taxon>
        <taxon>Pristionchus</taxon>
    </lineage>
</organism>
<evidence type="ECO:0000313" key="2">
    <source>
        <dbReference type="Proteomes" id="UP001432322"/>
    </source>
</evidence>
<accession>A0AAV5V7H1</accession>
<reference evidence="1" key="1">
    <citation type="submission" date="2023-10" db="EMBL/GenBank/DDBJ databases">
        <title>Genome assembly of Pristionchus species.</title>
        <authorList>
            <person name="Yoshida K."/>
            <person name="Sommer R.J."/>
        </authorList>
    </citation>
    <scope>NUCLEOTIDE SEQUENCE</scope>
    <source>
        <strain evidence="1">RS5133</strain>
    </source>
</reference>
<dbReference type="AlphaFoldDB" id="A0AAV5V7H1"/>
<feature type="non-terminal residue" evidence="1">
    <location>
        <position position="1"/>
    </location>
</feature>
<dbReference type="EMBL" id="BTSY01000002">
    <property type="protein sequence ID" value="GMT13854.1"/>
    <property type="molecule type" value="Genomic_DNA"/>
</dbReference>